<gene>
    <name evidence="2" type="ORF">EYC84_004631</name>
</gene>
<dbReference type="GO" id="GO:0003735">
    <property type="term" value="F:structural constituent of ribosome"/>
    <property type="evidence" value="ECO:0007669"/>
    <property type="project" value="InterPro"/>
</dbReference>
<evidence type="ECO:0000313" key="2">
    <source>
        <dbReference type="EMBL" id="KAA8575478.1"/>
    </source>
</evidence>
<evidence type="ECO:0000256" key="1">
    <source>
        <dbReference type="SAM" id="MobiDB-lite"/>
    </source>
</evidence>
<feature type="region of interest" description="Disordered" evidence="1">
    <location>
        <begin position="26"/>
        <end position="86"/>
    </location>
</feature>
<evidence type="ECO:0000313" key="3">
    <source>
        <dbReference type="Proteomes" id="UP000322873"/>
    </source>
</evidence>
<dbReference type="PANTHER" id="PTHR28066">
    <property type="entry name" value="37S RIBOSOMAL PROTEIN MRP10, MITOCHONDRIAL"/>
    <property type="match status" value="1"/>
</dbReference>
<dbReference type="GO" id="GO:0005763">
    <property type="term" value="C:mitochondrial small ribosomal subunit"/>
    <property type="evidence" value="ECO:0007669"/>
    <property type="project" value="TreeGrafter"/>
</dbReference>
<accession>A0A5M9K101</accession>
<protein>
    <recommendedName>
        <fullName evidence="4">37S ribosomal protein mrp10, mitochondrial</fullName>
    </recommendedName>
</protein>
<dbReference type="GO" id="GO:0032543">
    <property type="term" value="P:mitochondrial translation"/>
    <property type="evidence" value="ECO:0007669"/>
    <property type="project" value="InterPro"/>
</dbReference>
<dbReference type="EMBL" id="VICG01000002">
    <property type="protein sequence ID" value="KAA8575478.1"/>
    <property type="molecule type" value="Genomic_DNA"/>
</dbReference>
<comment type="caution">
    <text evidence="2">The sequence shown here is derived from an EMBL/GenBank/DDBJ whole genome shotgun (WGS) entry which is preliminary data.</text>
</comment>
<evidence type="ECO:0008006" key="4">
    <source>
        <dbReference type="Google" id="ProtNLM"/>
    </source>
</evidence>
<feature type="compositionally biased region" description="Pro residues" evidence="1">
    <location>
        <begin position="44"/>
        <end position="59"/>
    </location>
</feature>
<dbReference type="PANTHER" id="PTHR28066:SF1">
    <property type="entry name" value="SMALL RIBOSOMAL SUBUNIT PROTEIN MS37"/>
    <property type="match status" value="1"/>
</dbReference>
<organism evidence="2 3">
    <name type="scientific">Monilinia fructicola</name>
    <name type="common">Brown rot fungus</name>
    <name type="synonym">Ciboria fructicola</name>
    <dbReference type="NCBI Taxonomy" id="38448"/>
    <lineage>
        <taxon>Eukaryota</taxon>
        <taxon>Fungi</taxon>
        <taxon>Dikarya</taxon>
        <taxon>Ascomycota</taxon>
        <taxon>Pezizomycotina</taxon>
        <taxon>Leotiomycetes</taxon>
        <taxon>Helotiales</taxon>
        <taxon>Sclerotiniaceae</taxon>
        <taxon>Monilinia</taxon>
    </lineage>
</organism>
<keyword evidence="3" id="KW-1185">Reference proteome</keyword>
<sequence>MLIFVTTPQTLSPKLFTLISAAAQVRASPSSPPQPRIAPRTPTSHPPTPFAKHPPPPPHQIAMPPKGASTAKVPMRLPPLPKLRVRRPNQTDANPCLAIMTSVLTCWASSGYNVAGCQALETQLRTCMDAPKAAAQKKNTINYHLSRMYPKIVGPRKKK</sequence>
<dbReference type="AlphaFoldDB" id="A0A5M9K101"/>
<reference evidence="2 3" key="1">
    <citation type="submission" date="2019-06" db="EMBL/GenBank/DDBJ databases">
        <title>Genome Sequence of the Brown Rot Fungal Pathogen Monilinia fructicola.</title>
        <authorList>
            <person name="De Miccolis Angelini R.M."/>
            <person name="Landi L."/>
            <person name="Abate D."/>
            <person name="Pollastro S."/>
            <person name="Romanazzi G."/>
            <person name="Faretra F."/>
        </authorList>
    </citation>
    <scope>NUCLEOTIDE SEQUENCE [LARGE SCALE GENOMIC DNA]</scope>
    <source>
        <strain evidence="2 3">Mfrc123</strain>
    </source>
</reference>
<dbReference type="VEuPathDB" id="FungiDB:MFRU_002g00630"/>
<name>A0A5M9K101_MONFR</name>
<proteinExistence type="predicted"/>
<dbReference type="Proteomes" id="UP000322873">
    <property type="component" value="Unassembled WGS sequence"/>
</dbReference>
<dbReference type="InterPro" id="IPR017264">
    <property type="entry name" value="Ribosomal_mS37_fun"/>
</dbReference>